<reference evidence="2 3" key="1">
    <citation type="journal article" date="2017" name="Gigascience">
        <title>Genome sequence of the small brown planthopper, Laodelphax striatellus.</title>
        <authorList>
            <person name="Zhu J."/>
            <person name="Jiang F."/>
            <person name="Wang X."/>
            <person name="Yang P."/>
            <person name="Bao Y."/>
            <person name="Zhao W."/>
            <person name="Wang W."/>
            <person name="Lu H."/>
            <person name="Wang Q."/>
            <person name="Cui N."/>
            <person name="Li J."/>
            <person name="Chen X."/>
            <person name="Luo L."/>
            <person name="Yu J."/>
            <person name="Kang L."/>
            <person name="Cui F."/>
        </authorList>
    </citation>
    <scope>NUCLEOTIDE SEQUENCE [LARGE SCALE GENOMIC DNA]</scope>
    <source>
        <strain evidence="2">Lst14</strain>
    </source>
</reference>
<accession>A0A482X8I7</accession>
<evidence type="ECO:0000313" key="3">
    <source>
        <dbReference type="Proteomes" id="UP000291343"/>
    </source>
</evidence>
<keyword evidence="1" id="KW-1133">Transmembrane helix</keyword>
<dbReference type="AlphaFoldDB" id="A0A482X8I7"/>
<gene>
    <name evidence="2" type="ORF">LSTR_LSTR017056</name>
</gene>
<dbReference type="STRING" id="195883.A0A482X8I7"/>
<protein>
    <recommendedName>
        <fullName evidence="4">Dipeptidylpeptidase IV N-terminal domain-containing protein</fullName>
    </recommendedName>
</protein>
<sequence length="131" mass="14119">ELVAASTPNERNWRGMAIALLVIVVVLGLIVLSIVLLSPPDDGPRLLGAKLELQQLTAGLYQVPALNASWASPSHLVLRDASGALILLDARNRSLPPITLISNSTFRQLNAVDYRLSSDGLFVLLISDVRK</sequence>
<evidence type="ECO:0008006" key="4">
    <source>
        <dbReference type="Google" id="ProtNLM"/>
    </source>
</evidence>
<proteinExistence type="predicted"/>
<keyword evidence="1" id="KW-0472">Membrane</keyword>
<feature type="non-terminal residue" evidence="2">
    <location>
        <position position="131"/>
    </location>
</feature>
<feature type="non-terminal residue" evidence="2">
    <location>
        <position position="1"/>
    </location>
</feature>
<dbReference type="Gene3D" id="2.140.10.30">
    <property type="entry name" value="Dipeptidylpeptidase IV, N-terminal domain"/>
    <property type="match status" value="1"/>
</dbReference>
<organism evidence="2 3">
    <name type="scientific">Laodelphax striatellus</name>
    <name type="common">Small brown planthopper</name>
    <name type="synonym">Delphax striatella</name>
    <dbReference type="NCBI Taxonomy" id="195883"/>
    <lineage>
        <taxon>Eukaryota</taxon>
        <taxon>Metazoa</taxon>
        <taxon>Ecdysozoa</taxon>
        <taxon>Arthropoda</taxon>
        <taxon>Hexapoda</taxon>
        <taxon>Insecta</taxon>
        <taxon>Pterygota</taxon>
        <taxon>Neoptera</taxon>
        <taxon>Paraneoptera</taxon>
        <taxon>Hemiptera</taxon>
        <taxon>Auchenorrhyncha</taxon>
        <taxon>Fulgoroidea</taxon>
        <taxon>Delphacidae</taxon>
        <taxon>Criomorphinae</taxon>
        <taxon>Laodelphax</taxon>
    </lineage>
</organism>
<comment type="caution">
    <text evidence="2">The sequence shown here is derived from an EMBL/GenBank/DDBJ whole genome shotgun (WGS) entry which is preliminary data.</text>
</comment>
<dbReference type="EMBL" id="QKKF02015272">
    <property type="protein sequence ID" value="RZF42275.1"/>
    <property type="molecule type" value="Genomic_DNA"/>
</dbReference>
<keyword evidence="1" id="KW-0812">Transmembrane</keyword>
<dbReference type="OrthoDB" id="6628750at2759"/>
<evidence type="ECO:0000256" key="1">
    <source>
        <dbReference type="SAM" id="Phobius"/>
    </source>
</evidence>
<dbReference type="InParanoid" id="A0A482X8I7"/>
<keyword evidence="3" id="KW-1185">Reference proteome</keyword>
<evidence type="ECO:0000313" key="2">
    <source>
        <dbReference type="EMBL" id="RZF42275.1"/>
    </source>
</evidence>
<dbReference type="Proteomes" id="UP000291343">
    <property type="component" value="Unassembled WGS sequence"/>
</dbReference>
<name>A0A482X8I7_LAOST</name>
<feature type="transmembrane region" description="Helical" evidence="1">
    <location>
        <begin position="16"/>
        <end position="37"/>
    </location>
</feature>